<dbReference type="RefSeq" id="XP_025349337.1">
    <property type="nucleotide sequence ID" value="XM_025491884.1"/>
</dbReference>
<dbReference type="GO" id="GO:0043248">
    <property type="term" value="P:proteasome assembly"/>
    <property type="evidence" value="ECO:0007669"/>
    <property type="project" value="InterPro"/>
</dbReference>
<reference evidence="2 3" key="1">
    <citation type="journal article" date="2018" name="Mol. Biol. Evol.">
        <title>Broad Genomic Sampling Reveals a Smut Pathogenic Ancestry of the Fungal Clade Ustilaginomycotina.</title>
        <authorList>
            <person name="Kijpornyongpan T."/>
            <person name="Mondo S.J."/>
            <person name="Barry K."/>
            <person name="Sandor L."/>
            <person name="Lee J."/>
            <person name="Lipzen A."/>
            <person name="Pangilinan J."/>
            <person name="LaButti K."/>
            <person name="Hainaut M."/>
            <person name="Henrissat B."/>
            <person name="Grigoriev I.V."/>
            <person name="Spatafora J.W."/>
            <person name="Aime M.C."/>
        </authorList>
    </citation>
    <scope>NUCLEOTIDE SEQUENCE [LARGE SCALE GENOMIC DNA]</scope>
    <source>
        <strain evidence="2 3">MCA 4718</strain>
    </source>
</reference>
<feature type="compositionally biased region" description="Low complexity" evidence="1">
    <location>
        <begin position="123"/>
        <end position="132"/>
    </location>
</feature>
<dbReference type="PANTHER" id="PTHR31051:SF1">
    <property type="entry name" value="PROTEASOME ASSEMBLY CHAPERONE 3"/>
    <property type="match status" value="1"/>
</dbReference>
<feature type="region of interest" description="Disordered" evidence="1">
    <location>
        <begin position="93"/>
        <end position="134"/>
    </location>
</feature>
<protein>
    <recommendedName>
        <fullName evidence="4">Proteasome assembly chaperone 3</fullName>
    </recommendedName>
</protein>
<dbReference type="OrthoDB" id="5593278at2759"/>
<evidence type="ECO:0000313" key="3">
    <source>
        <dbReference type="Proteomes" id="UP000245942"/>
    </source>
</evidence>
<evidence type="ECO:0008006" key="4">
    <source>
        <dbReference type="Google" id="ProtNLM"/>
    </source>
</evidence>
<dbReference type="Gene3D" id="3.30.230.90">
    <property type="match status" value="1"/>
</dbReference>
<dbReference type="InterPro" id="IPR018788">
    <property type="entry name" value="Proteasome_assmbl_chp_3"/>
</dbReference>
<sequence length="249" mass="26270">MSSILDTMVMSAPRLAEASTSSVQQPTVTVQRLPSSSAYAVPTRQLAGEVEGKHTEVVIQEYHDRTFVVVTQLGRVGIVMQASLPADTPYIPYSSSSTSSTSNYDFDYPDSDSESEQRPNEHANGAAAAAGAPPTFTLPTINPSLVHTALLGTPPPGQAALYSLYVSSIHGLLRSSSTAGGGGEEDVKDLRPVVVGLGLGLGLGLGGQGEQEEEVDVMAEEERGRFVGVLELVRRCREVSSRAGEQHTT</sequence>
<keyword evidence="3" id="KW-1185">Reference proteome</keyword>
<dbReference type="Proteomes" id="UP000245942">
    <property type="component" value="Unassembled WGS sequence"/>
</dbReference>
<proteinExistence type="predicted"/>
<name>A0A316UAA6_9BASI</name>
<dbReference type="EMBL" id="KZ819323">
    <property type="protein sequence ID" value="PWN22177.1"/>
    <property type="molecule type" value="Genomic_DNA"/>
</dbReference>
<dbReference type="PANTHER" id="PTHR31051">
    <property type="entry name" value="PROTEASOME ASSEMBLY CHAPERONE 3"/>
    <property type="match status" value="1"/>
</dbReference>
<dbReference type="AlphaFoldDB" id="A0A316UAA6"/>
<evidence type="ECO:0000256" key="1">
    <source>
        <dbReference type="SAM" id="MobiDB-lite"/>
    </source>
</evidence>
<organism evidence="2 3">
    <name type="scientific">Pseudomicrostroma glucosiphilum</name>
    <dbReference type="NCBI Taxonomy" id="1684307"/>
    <lineage>
        <taxon>Eukaryota</taxon>
        <taxon>Fungi</taxon>
        <taxon>Dikarya</taxon>
        <taxon>Basidiomycota</taxon>
        <taxon>Ustilaginomycotina</taxon>
        <taxon>Exobasidiomycetes</taxon>
        <taxon>Microstromatales</taxon>
        <taxon>Microstromatales incertae sedis</taxon>
        <taxon>Pseudomicrostroma</taxon>
    </lineage>
</organism>
<dbReference type="GeneID" id="37013618"/>
<dbReference type="STRING" id="1684307.A0A316UAA6"/>
<evidence type="ECO:0000313" key="2">
    <source>
        <dbReference type="EMBL" id="PWN22177.1"/>
    </source>
</evidence>
<gene>
    <name evidence="2" type="ORF">BCV69DRAFT_281182</name>
</gene>
<accession>A0A316UAA6</accession>
<dbReference type="InterPro" id="IPR053720">
    <property type="entry name" value="Psm_Assembly_Chaperone"/>
</dbReference>